<reference evidence="2" key="1">
    <citation type="journal article" date="2019" name="bioRxiv">
        <title>The Genome of the Zebra Mussel, Dreissena polymorpha: A Resource for Invasive Species Research.</title>
        <authorList>
            <person name="McCartney M.A."/>
            <person name="Auch B."/>
            <person name="Kono T."/>
            <person name="Mallez S."/>
            <person name="Zhang Y."/>
            <person name="Obille A."/>
            <person name="Becker A."/>
            <person name="Abrahante J.E."/>
            <person name="Garbe J."/>
            <person name="Badalamenti J.P."/>
            <person name="Herman A."/>
            <person name="Mangelson H."/>
            <person name="Liachko I."/>
            <person name="Sullivan S."/>
            <person name="Sone E.D."/>
            <person name="Koren S."/>
            <person name="Silverstein K.A.T."/>
            <person name="Beckman K.B."/>
            <person name="Gohl D.M."/>
        </authorList>
    </citation>
    <scope>NUCLEOTIDE SEQUENCE</scope>
    <source>
        <strain evidence="2">Duluth1</strain>
        <tissue evidence="2">Whole animal</tissue>
    </source>
</reference>
<dbReference type="AlphaFoldDB" id="A0A9D4R2X5"/>
<name>A0A9D4R2X5_DREPO</name>
<comment type="caution">
    <text evidence="2">The sequence shown here is derived from an EMBL/GenBank/DDBJ whole genome shotgun (WGS) entry which is preliminary data.</text>
</comment>
<evidence type="ECO:0000259" key="1">
    <source>
        <dbReference type="Pfam" id="PF01966"/>
    </source>
</evidence>
<dbReference type="PANTHER" id="PTHR40202:SF1">
    <property type="entry name" value="HD DOMAIN-CONTAINING PROTEIN"/>
    <property type="match status" value="1"/>
</dbReference>
<dbReference type="Gene3D" id="1.10.3210.10">
    <property type="entry name" value="Hypothetical protein af1432"/>
    <property type="match status" value="1"/>
</dbReference>
<feature type="domain" description="HD" evidence="1">
    <location>
        <begin position="41"/>
        <end position="112"/>
    </location>
</feature>
<dbReference type="PANTHER" id="PTHR40202">
    <property type="match status" value="1"/>
</dbReference>
<evidence type="ECO:0000313" key="2">
    <source>
        <dbReference type="EMBL" id="KAH3852974.1"/>
    </source>
</evidence>
<reference evidence="2" key="2">
    <citation type="submission" date="2020-11" db="EMBL/GenBank/DDBJ databases">
        <authorList>
            <person name="McCartney M.A."/>
            <person name="Auch B."/>
            <person name="Kono T."/>
            <person name="Mallez S."/>
            <person name="Becker A."/>
            <person name="Gohl D.M."/>
            <person name="Silverstein K.A.T."/>
            <person name="Koren S."/>
            <person name="Bechman K.B."/>
            <person name="Herman A."/>
            <person name="Abrahante J.E."/>
            <person name="Garbe J."/>
        </authorList>
    </citation>
    <scope>NUCLEOTIDE SEQUENCE</scope>
    <source>
        <strain evidence="2">Duluth1</strain>
        <tissue evidence="2">Whole animal</tissue>
    </source>
</reference>
<dbReference type="OrthoDB" id="445007at2759"/>
<dbReference type="SUPFAM" id="SSF109604">
    <property type="entry name" value="HD-domain/PDEase-like"/>
    <property type="match status" value="1"/>
</dbReference>
<dbReference type="InterPro" id="IPR052567">
    <property type="entry name" value="OP_Dioxygenase"/>
</dbReference>
<organism evidence="2 3">
    <name type="scientific">Dreissena polymorpha</name>
    <name type="common">Zebra mussel</name>
    <name type="synonym">Mytilus polymorpha</name>
    <dbReference type="NCBI Taxonomy" id="45954"/>
    <lineage>
        <taxon>Eukaryota</taxon>
        <taxon>Metazoa</taxon>
        <taxon>Spiralia</taxon>
        <taxon>Lophotrochozoa</taxon>
        <taxon>Mollusca</taxon>
        <taxon>Bivalvia</taxon>
        <taxon>Autobranchia</taxon>
        <taxon>Heteroconchia</taxon>
        <taxon>Euheterodonta</taxon>
        <taxon>Imparidentia</taxon>
        <taxon>Neoheterodontei</taxon>
        <taxon>Myida</taxon>
        <taxon>Dreissenoidea</taxon>
        <taxon>Dreissenidae</taxon>
        <taxon>Dreissena</taxon>
    </lineage>
</organism>
<keyword evidence="3" id="KW-1185">Reference proteome</keyword>
<proteinExistence type="predicted"/>
<accession>A0A9D4R2X5</accession>
<protein>
    <recommendedName>
        <fullName evidence="1">HD domain-containing protein</fullName>
    </recommendedName>
</protein>
<dbReference type="Pfam" id="PF01966">
    <property type="entry name" value="HD"/>
    <property type="match status" value="1"/>
</dbReference>
<dbReference type="Proteomes" id="UP000828390">
    <property type="component" value="Unassembled WGS sequence"/>
</dbReference>
<evidence type="ECO:0000313" key="3">
    <source>
        <dbReference type="Proteomes" id="UP000828390"/>
    </source>
</evidence>
<sequence length="191" mass="20874">MTSADAVSEIFALYEGVGHTGYLGEAVSKTQHSIQCGMQAEADGAPEETVLAAFLHDIGHLLGARDNLPEMITDDVNIGTSDHDVIGGDYLRRKGFPAIVCDIVAGHVQAKRYLVLKENGYYENLSDASKKTLVHQGGKMSVAEAEAFESSAAFDDIIRMRRWDEMAKDPLCEQAPLDKFKRLCEKVLIGN</sequence>
<dbReference type="EMBL" id="JAIWYP010000003">
    <property type="protein sequence ID" value="KAH3852974.1"/>
    <property type="molecule type" value="Genomic_DNA"/>
</dbReference>
<dbReference type="InterPro" id="IPR006674">
    <property type="entry name" value="HD_domain"/>
</dbReference>
<gene>
    <name evidence="2" type="ORF">DPMN_095496</name>
</gene>